<evidence type="ECO:0000313" key="3">
    <source>
        <dbReference type="Proteomes" id="UP001497623"/>
    </source>
</evidence>
<dbReference type="Proteomes" id="UP001497623">
    <property type="component" value="Unassembled WGS sequence"/>
</dbReference>
<evidence type="ECO:0000259" key="1">
    <source>
        <dbReference type="Pfam" id="PF20884"/>
    </source>
</evidence>
<accession>A0AAV2RRB1</accession>
<name>A0AAV2RRB1_MEGNR</name>
<evidence type="ECO:0000313" key="2">
    <source>
        <dbReference type="EMBL" id="CAL4139411.1"/>
    </source>
</evidence>
<reference evidence="2 3" key="1">
    <citation type="submission" date="2024-05" db="EMBL/GenBank/DDBJ databases">
        <authorList>
            <person name="Wallberg A."/>
        </authorList>
    </citation>
    <scope>NUCLEOTIDE SEQUENCE [LARGE SCALE GENOMIC DNA]</scope>
</reference>
<feature type="domain" description="MUM1-like PWWP" evidence="1">
    <location>
        <begin position="52"/>
        <end position="125"/>
    </location>
</feature>
<gene>
    <name evidence="2" type="ORF">MNOR_LOCUS28446</name>
</gene>
<dbReference type="EMBL" id="CAXKWB010031405">
    <property type="protein sequence ID" value="CAL4139411.1"/>
    <property type="molecule type" value="Genomic_DNA"/>
</dbReference>
<comment type="caution">
    <text evidence="2">The sequence shown here is derived from an EMBL/GenBank/DDBJ whole genome shotgun (WGS) entry which is preliminary data.</text>
</comment>
<dbReference type="SUPFAM" id="SSF63748">
    <property type="entry name" value="Tudor/PWWP/MBT"/>
    <property type="match status" value="1"/>
</dbReference>
<dbReference type="InterPro" id="IPR035504">
    <property type="entry name" value="MUM1-like_PWWP"/>
</dbReference>
<proteinExistence type="predicted"/>
<sequence>GANKNQTHDGVDLLKKFEADVVTAEKLTGGDMNIIENMRSGSGRKKLSGNRFKEGEIVWARHQHKWWPAYIKAFYQRENKVSVRFINCQQDGGIQIKCEKIKSFHCNEFTSFINQNYQGFTRAVNMASRFSEMRRKDNSITAEEFFTKMSLK</sequence>
<dbReference type="Pfam" id="PF20884">
    <property type="entry name" value="MUM1-like_PWWP"/>
    <property type="match status" value="1"/>
</dbReference>
<protein>
    <recommendedName>
        <fullName evidence="1">MUM1-like PWWP domain-containing protein</fullName>
    </recommendedName>
</protein>
<keyword evidence="3" id="KW-1185">Reference proteome</keyword>
<dbReference type="AlphaFoldDB" id="A0AAV2RRB1"/>
<organism evidence="2 3">
    <name type="scientific">Meganyctiphanes norvegica</name>
    <name type="common">Northern krill</name>
    <name type="synonym">Thysanopoda norvegica</name>
    <dbReference type="NCBI Taxonomy" id="48144"/>
    <lineage>
        <taxon>Eukaryota</taxon>
        <taxon>Metazoa</taxon>
        <taxon>Ecdysozoa</taxon>
        <taxon>Arthropoda</taxon>
        <taxon>Crustacea</taxon>
        <taxon>Multicrustacea</taxon>
        <taxon>Malacostraca</taxon>
        <taxon>Eumalacostraca</taxon>
        <taxon>Eucarida</taxon>
        <taxon>Euphausiacea</taxon>
        <taxon>Euphausiidae</taxon>
        <taxon>Meganyctiphanes</taxon>
    </lineage>
</organism>
<feature type="non-terminal residue" evidence="2">
    <location>
        <position position="1"/>
    </location>
</feature>
<feature type="non-terminal residue" evidence="2">
    <location>
        <position position="152"/>
    </location>
</feature>
<dbReference type="Gene3D" id="2.30.30.140">
    <property type="match status" value="1"/>
</dbReference>